<dbReference type="HAMAP" id="MF_01031">
    <property type="entry name" value="LeuD_type1"/>
    <property type="match status" value="1"/>
</dbReference>
<dbReference type="InterPro" id="IPR050075">
    <property type="entry name" value="LeuD"/>
</dbReference>
<comment type="subunit">
    <text evidence="5 10">Heterodimer of LeuC and LeuD.</text>
</comment>
<evidence type="ECO:0000313" key="15">
    <source>
        <dbReference type="Proteomes" id="UP000439591"/>
    </source>
</evidence>
<comment type="function">
    <text evidence="2 10">Catalyzes the isomerization between 2-isopropylmalate and 3-isopropylmalate, via the formation of 2-isopropylmaleate.</text>
</comment>
<dbReference type="NCBIfam" id="TIGR00171">
    <property type="entry name" value="leuD"/>
    <property type="match status" value="1"/>
</dbReference>
<dbReference type="FunFam" id="3.20.19.10:FF:000003">
    <property type="entry name" value="3-isopropylmalate dehydratase small subunit"/>
    <property type="match status" value="1"/>
</dbReference>
<feature type="domain" description="Aconitase A/isopropylmalate dehydratase small subunit swivel" evidence="11">
    <location>
        <begin position="1"/>
        <end position="125"/>
    </location>
</feature>
<dbReference type="InterPro" id="IPR015928">
    <property type="entry name" value="Aconitase/3IPM_dehydase_swvl"/>
</dbReference>
<dbReference type="Proteomes" id="UP000439591">
    <property type="component" value="Unassembled WGS sequence"/>
</dbReference>
<keyword evidence="14" id="KW-1185">Reference proteome</keyword>
<dbReference type="GO" id="GO:0009098">
    <property type="term" value="P:L-leucine biosynthetic process"/>
    <property type="evidence" value="ECO:0007669"/>
    <property type="project" value="UniProtKB-UniRule"/>
</dbReference>
<evidence type="ECO:0000256" key="9">
    <source>
        <dbReference type="ARBA" id="ARBA00023304"/>
    </source>
</evidence>
<dbReference type="GO" id="GO:0009316">
    <property type="term" value="C:3-isopropylmalate dehydratase complex"/>
    <property type="evidence" value="ECO:0007669"/>
    <property type="project" value="InterPro"/>
</dbReference>
<keyword evidence="7 10" id="KW-0028">Amino-acid biosynthesis</keyword>
<evidence type="ECO:0000256" key="1">
    <source>
        <dbReference type="ARBA" id="ARBA00000491"/>
    </source>
</evidence>
<evidence type="ECO:0000256" key="3">
    <source>
        <dbReference type="ARBA" id="ARBA00004729"/>
    </source>
</evidence>
<gene>
    <name evidence="10 13" type="primary">leuD</name>
    <name evidence="13" type="ORF">IHBHHGIJ_00755</name>
    <name evidence="12" type="ORF">KFEGEMFD_00395</name>
</gene>
<proteinExistence type="inferred from homology"/>
<dbReference type="UniPathway" id="UPA00048">
    <property type="reaction ID" value="UER00071"/>
</dbReference>
<keyword evidence="9 10" id="KW-0100">Branched-chain amino acid biosynthesis</keyword>
<comment type="catalytic activity">
    <reaction evidence="1 10">
        <text>(2R,3S)-3-isopropylmalate = (2S)-2-isopropylmalate</text>
        <dbReference type="Rhea" id="RHEA:32287"/>
        <dbReference type="ChEBI" id="CHEBI:1178"/>
        <dbReference type="ChEBI" id="CHEBI:35121"/>
        <dbReference type="EC" id="4.2.1.33"/>
    </reaction>
</comment>
<evidence type="ECO:0000256" key="5">
    <source>
        <dbReference type="ARBA" id="ARBA00011271"/>
    </source>
</evidence>
<dbReference type="EMBL" id="CACSIM010000001">
    <property type="protein sequence ID" value="CAA0081490.1"/>
    <property type="molecule type" value="Genomic_DNA"/>
</dbReference>
<dbReference type="NCBIfam" id="NF002458">
    <property type="entry name" value="PRK01641.1"/>
    <property type="match status" value="1"/>
</dbReference>
<dbReference type="EMBL" id="CACSIK010000001">
    <property type="protein sequence ID" value="CAA0084857.1"/>
    <property type="molecule type" value="Genomic_DNA"/>
</dbReference>
<evidence type="ECO:0000256" key="10">
    <source>
        <dbReference type="HAMAP-Rule" id="MF_01031"/>
    </source>
</evidence>
<dbReference type="CDD" id="cd01577">
    <property type="entry name" value="IPMI_Swivel"/>
    <property type="match status" value="1"/>
</dbReference>
<keyword evidence="6 10" id="KW-0432">Leucine biosynthesis</keyword>
<protein>
    <recommendedName>
        <fullName evidence="10">3-isopropylmalate dehydratase small subunit</fullName>
        <ecNumber evidence="10">4.2.1.33</ecNumber>
    </recommendedName>
    <alternativeName>
        <fullName evidence="10">Alpha-IPM isomerase</fullName>
        <shortName evidence="10">IPMI</shortName>
    </alternativeName>
    <alternativeName>
        <fullName evidence="10">Isopropylmalate isomerase</fullName>
    </alternativeName>
</protein>
<dbReference type="OrthoDB" id="9777465at2"/>
<organism evidence="13 14">
    <name type="scientific">Zhongshania aliphaticivorans</name>
    <dbReference type="NCBI Taxonomy" id="1470434"/>
    <lineage>
        <taxon>Bacteria</taxon>
        <taxon>Pseudomonadati</taxon>
        <taxon>Pseudomonadota</taxon>
        <taxon>Gammaproteobacteria</taxon>
        <taxon>Cellvibrionales</taxon>
        <taxon>Spongiibacteraceae</taxon>
        <taxon>Zhongshania</taxon>
    </lineage>
</organism>
<dbReference type="Proteomes" id="UP000435877">
    <property type="component" value="Unassembled WGS sequence"/>
</dbReference>
<reference evidence="14 15" key="1">
    <citation type="submission" date="2019-11" db="EMBL/GenBank/DDBJ databases">
        <authorList>
            <person name="Holert J."/>
        </authorList>
    </citation>
    <scope>NUCLEOTIDE SEQUENCE [LARGE SCALE GENOMIC DNA]</scope>
    <source>
        <strain evidence="12">BC3_2A</strain>
        <strain evidence="13">SB11_1A</strain>
    </source>
</reference>
<evidence type="ECO:0000256" key="2">
    <source>
        <dbReference type="ARBA" id="ARBA00002695"/>
    </source>
</evidence>
<dbReference type="InterPro" id="IPR033940">
    <property type="entry name" value="IPMI_Swivel"/>
</dbReference>
<dbReference type="InterPro" id="IPR004431">
    <property type="entry name" value="3-IsopropMal_deHydase_ssu"/>
</dbReference>
<evidence type="ECO:0000259" key="11">
    <source>
        <dbReference type="Pfam" id="PF00694"/>
    </source>
</evidence>
<comment type="pathway">
    <text evidence="3 10">Amino-acid biosynthesis; L-leucine biosynthesis; L-leucine from 3-methyl-2-oxobutanoate: step 2/4.</text>
</comment>
<accession>A0A5S9N7B7</accession>
<dbReference type="PANTHER" id="PTHR43345:SF5">
    <property type="entry name" value="3-ISOPROPYLMALATE DEHYDRATASE SMALL SUBUNIT"/>
    <property type="match status" value="1"/>
</dbReference>
<dbReference type="EC" id="4.2.1.33" evidence="10"/>
<dbReference type="Gene3D" id="3.20.19.10">
    <property type="entry name" value="Aconitase, domain 4"/>
    <property type="match status" value="1"/>
</dbReference>
<evidence type="ECO:0000313" key="14">
    <source>
        <dbReference type="Proteomes" id="UP000435877"/>
    </source>
</evidence>
<dbReference type="PANTHER" id="PTHR43345">
    <property type="entry name" value="3-ISOPROPYLMALATE DEHYDRATASE SMALL SUBUNIT 2-RELATED-RELATED"/>
    <property type="match status" value="1"/>
</dbReference>
<evidence type="ECO:0000256" key="4">
    <source>
        <dbReference type="ARBA" id="ARBA00009845"/>
    </source>
</evidence>
<evidence type="ECO:0000256" key="7">
    <source>
        <dbReference type="ARBA" id="ARBA00022605"/>
    </source>
</evidence>
<dbReference type="SUPFAM" id="SSF52016">
    <property type="entry name" value="LeuD/IlvD-like"/>
    <property type="match status" value="1"/>
</dbReference>
<evidence type="ECO:0000313" key="12">
    <source>
        <dbReference type="EMBL" id="CAA0081490.1"/>
    </source>
</evidence>
<evidence type="ECO:0000313" key="13">
    <source>
        <dbReference type="EMBL" id="CAA0084857.1"/>
    </source>
</evidence>
<dbReference type="InterPro" id="IPR000573">
    <property type="entry name" value="AconitaseA/IPMdHydase_ssu_swvl"/>
</dbReference>
<evidence type="ECO:0000256" key="8">
    <source>
        <dbReference type="ARBA" id="ARBA00023239"/>
    </source>
</evidence>
<dbReference type="GO" id="GO:0003861">
    <property type="term" value="F:3-isopropylmalate dehydratase activity"/>
    <property type="evidence" value="ECO:0007669"/>
    <property type="project" value="UniProtKB-UniRule"/>
</dbReference>
<dbReference type="RefSeq" id="WP_159267422.1">
    <property type="nucleotide sequence ID" value="NZ_CACSIK010000001.1"/>
</dbReference>
<dbReference type="AlphaFoldDB" id="A0A5S9N7B7"/>
<evidence type="ECO:0000256" key="6">
    <source>
        <dbReference type="ARBA" id="ARBA00022430"/>
    </source>
</evidence>
<name>A0A5S9N7B7_9GAMM</name>
<keyword evidence="8 10" id="KW-0456">Lyase</keyword>
<dbReference type="Pfam" id="PF00694">
    <property type="entry name" value="Aconitase_C"/>
    <property type="match status" value="1"/>
</dbReference>
<comment type="similarity">
    <text evidence="4 10">Belongs to the LeuD family. LeuD type 1 subfamily.</text>
</comment>
<sequence length="222" mass="24882">MGIFETFSGVAAPLLRPNIDTDAIIPSREMKLVSKVGLGEGLFASWRYTLPGGREANNNFVLNLPEYQHCSVILAGNNFGCGSSREHAVWALAEYGIKCIVAPSFGSIFFNNCIANGLLPVELPEQEIERIAAWVEQNPQQHRVTVNLENQTLQWDQQQAQFDIDENAKKMLLQGLDPIDLTLSMNSEIDRFEQADRLARPWIYLPKKVKEPKRNPETAGIS</sequence>